<dbReference type="Proteomes" id="UP001419268">
    <property type="component" value="Unassembled WGS sequence"/>
</dbReference>
<accession>A0AAP0JU14</accession>
<dbReference type="EMBL" id="JBBNAG010000004">
    <property type="protein sequence ID" value="KAK9140187.1"/>
    <property type="molecule type" value="Genomic_DNA"/>
</dbReference>
<name>A0AAP0JU14_9MAGN</name>
<reference evidence="1 2" key="1">
    <citation type="submission" date="2024-01" db="EMBL/GenBank/DDBJ databases">
        <title>Genome assemblies of Stephania.</title>
        <authorList>
            <person name="Yang L."/>
        </authorList>
    </citation>
    <scope>NUCLEOTIDE SEQUENCE [LARGE SCALE GENOMIC DNA]</scope>
    <source>
        <strain evidence="1">JXDWG</strain>
        <tissue evidence="1">Leaf</tissue>
    </source>
</reference>
<sequence>MMQIREEIDEIQREWFIPFLETSSEASCEEIIELTLKDDDLSIEKELDKEFEPNCMLNLHDCTIIEEETEKEVEHIQEMSHELYEDKKEDQPLVMMNPSRILMEFETGIGQEGHFEILCGVDNYVLDIQDYMDTYVLEVHNELKTLKEGIPISLPRLW</sequence>
<protein>
    <submittedName>
        <fullName evidence="1">Uncharacterized protein</fullName>
    </submittedName>
</protein>
<dbReference type="AlphaFoldDB" id="A0AAP0JU14"/>
<proteinExistence type="predicted"/>
<evidence type="ECO:0000313" key="2">
    <source>
        <dbReference type="Proteomes" id="UP001419268"/>
    </source>
</evidence>
<keyword evidence="2" id="KW-1185">Reference proteome</keyword>
<organism evidence="1 2">
    <name type="scientific">Stephania cephalantha</name>
    <dbReference type="NCBI Taxonomy" id="152367"/>
    <lineage>
        <taxon>Eukaryota</taxon>
        <taxon>Viridiplantae</taxon>
        <taxon>Streptophyta</taxon>
        <taxon>Embryophyta</taxon>
        <taxon>Tracheophyta</taxon>
        <taxon>Spermatophyta</taxon>
        <taxon>Magnoliopsida</taxon>
        <taxon>Ranunculales</taxon>
        <taxon>Menispermaceae</taxon>
        <taxon>Menispermoideae</taxon>
        <taxon>Cissampelideae</taxon>
        <taxon>Stephania</taxon>
    </lineage>
</organism>
<evidence type="ECO:0000313" key="1">
    <source>
        <dbReference type="EMBL" id="KAK9140187.1"/>
    </source>
</evidence>
<gene>
    <name evidence="1" type="ORF">Scep_009868</name>
</gene>
<comment type="caution">
    <text evidence="1">The sequence shown here is derived from an EMBL/GenBank/DDBJ whole genome shotgun (WGS) entry which is preliminary data.</text>
</comment>